<dbReference type="InterPro" id="IPR006260">
    <property type="entry name" value="TonB/TolA_C"/>
</dbReference>
<dbReference type="SUPFAM" id="SSF74653">
    <property type="entry name" value="TolA/TonB C-terminal domain"/>
    <property type="match status" value="1"/>
</dbReference>
<evidence type="ECO:0000256" key="1">
    <source>
        <dbReference type="ARBA" id="ARBA00004167"/>
    </source>
</evidence>
<dbReference type="EMBL" id="CP049869">
    <property type="protein sequence ID" value="QIK79439.1"/>
    <property type="molecule type" value="Genomic_DNA"/>
</dbReference>
<dbReference type="GO" id="GO:0055085">
    <property type="term" value="P:transmembrane transport"/>
    <property type="evidence" value="ECO:0007669"/>
    <property type="project" value="InterPro"/>
</dbReference>
<evidence type="ECO:0000259" key="5">
    <source>
        <dbReference type="PROSITE" id="PS52015"/>
    </source>
</evidence>
<proteinExistence type="predicted"/>
<reference evidence="6 7" key="1">
    <citation type="submission" date="2020-03" db="EMBL/GenBank/DDBJ databases">
        <title>Sphingomonas sp. nov., isolated from fish.</title>
        <authorList>
            <person name="Hyun D.-W."/>
            <person name="Bae J.-W."/>
        </authorList>
    </citation>
    <scope>NUCLEOTIDE SEQUENCE [LARGE SCALE GENOMIC DNA]</scope>
    <source>
        <strain evidence="6 7">HDW15B</strain>
    </source>
</reference>
<comment type="subcellular location">
    <subcellularLocation>
        <location evidence="1">Membrane</location>
        <topology evidence="1">Single-pass membrane protein</topology>
    </subcellularLocation>
</comment>
<keyword evidence="3" id="KW-1133">Transmembrane helix</keyword>
<keyword evidence="7" id="KW-1185">Reference proteome</keyword>
<dbReference type="Gene3D" id="3.30.1150.10">
    <property type="match status" value="1"/>
</dbReference>
<evidence type="ECO:0000313" key="7">
    <source>
        <dbReference type="Proteomes" id="UP000503222"/>
    </source>
</evidence>
<dbReference type="KEGG" id="spii:G7077_11515"/>
<evidence type="ECO:0000256" key="2">
    <source>
        <dbReference type="ARBA" id="ARBA00022692"/>
    </source>
</evidence>
<keyword evidence="4" id="KW-0472">Membrane</keyword>
<keyword evidence="2" id="KW-0812">Transmembrane</keyword>
<evidence type="ECO:0000256" key="3">
    <source>
        <dbReference type="ARBA" id="ARBA00022989"/>
    </source>
</evidence>
<sequence length="68" mass="7895">MVRVTFSVEVNGRVSRCRVGRSSGIPELDTLTCNLIEQRFRFRPSTDPVGRAIADEVEYEHEWTVNRR</sequence>
<dbReference type="InterPro" id="IPR037682">
    <property type="entry name" value="TonB_C"/>
</dbReference>
<organism evidence="6 7">
    <name type="scientific">Sphingomonas piscis</name>
    <dbReference type="NCBI Taxonomy" id="2714943"/>
    <lineage>
        <taxon>Bacteria</taxon>
        <taxon>Pseudomonadati</taxon>
        <taxon>Pseudomonadota</taxon>
        <taxon>Alphaproteobacteria</taxon>
        <taxon>Sphingomonadales</taxon>
        <taxon>Sphingomonadaceae</taxon>
        <taxon>Sphingomonas</taxon>
    </lineage>
</organism>
<evidence type="ECO:0000256" key="4">
    <source>
        <dbReference type="ARBA" id="ARBA00023136"/>
    </source>
</evidence>
<dbReference type="NCBIfam" id="TIGR01352">
    <property type="entry name" value="tonB_Cterm"/>
    <property type="match status" value="1"/>
</dbReference>
<accession>A0A6G7YRS8</accession>
<dbReference type="GO" id="GO:0016020">
    <property type="term" value="C:membrane"/>
    <property type="evidence" value="ECO:0007669"/>
    <property type="project" value="UniProtKB-SubCell"/>
</dbReference>
<evidence type="ECO:0000313" key="6">
    <source>
        <dbReference type="EMBL" id="QIK79439.1"/>
    </source>
</evidence>
<dbReference type="Pfam" id="PF03544">
    <property type="entry name" value="TonB_C"/>
    <property type="match status" value="1"/>
</dbReference>
<dbReference type="Proteomes" id="UP000503222">
    <property type="component" value="Chromosome"/>
</dbReference>
<gene>
    <name evidence="6" type="ORF">G7077_11515</name>
</gene>
<dbReference type="PROSITE" id="PS52015">
    <property type="entry name" value="TONB_CTD"/>
    <property type="match status" value="1"/>
</dbReference>
<name>A0A6G7YRS8_9SPHN</name>
<dbReference type="AlphaFoldDB" id="A0A6G7YRS8"/>
<protein>
    <submittedName>
        <fullName evidence="6">TonB family protein</fullName>
    </submittedName>
</protein>
<feature type="domain" description="TonB C-terminal" evidence="5">
    <location>
        <begin position="1"/>
        <end position="68"/>
    </location>
</feature>